<dbReference type="Gene3D" id="3.80.10.10">
    <property type="entry name" value="Ribonuclease Inhibitor"/>
    <property type="match status" value="2"/>
</dbReference>
<feature type="binding site" evidence="3">
    <location>
        <position position="240"/>
    </location>
    <ligand>
        <name>ATP</name>
        <dbReference type="ChEBI" id="CHEBI:30616"/>
    </ligand>
</feature>
<dbReference type="PROSITE" id="PS50011">
    <property type="entry name" value="PROTEIN_KINASE_DOM"/>
    <property type="match status" value="1"/>
</dbReference>
<comment type="caution">
    <text evidence="5">The sequence shown here is derived from an EMBL/GenBank/DDBJ whole genome shotgun (WGS) entry which is preliminary data.</text>
</comment>
<evidence type="ECO:0000313" key="6">
    <source>
        <dbReference type="Proteomes" id="UP000050562"/>
    </source>
</evidence>
<dbReference type="PATRIC" id="fig|251707.3.peg.2692"/>
<gene>
    <name evidence="5" type="ORF">ALO52_04672</name>
</gene>
<dbReference type="InterPro" id="IPR003591">
    <property type="entry name" value="Leu-rich_rpt_typical-subtyp"/>
</dbReference>
<dbReference type="Gene3D" id="3.30.200.20">
    <property type="entry name" value="Phosphorylase Kinase, domain 1"/>
    <property type="match status" value="1"/>
</dbReference>
<dbReference type="SMART" id="SM00369">
    <property type="entry name" value="LRR_TYP"/>
    <property type="match status" value="5"/>
</dbReference>
<dbReference type="SUPFAM" id="SSF56112">
    <property type="entry name" value="Protein kinase-like (PK-like)"/>
    <property type="match status" value="1"/>
</dbReference>
<name>A0A0Q0B026_9PSED</name>
<feature type="domain" description="Protein kinase" evidence="4">
    <location>
        <begin position="209"/>
        <end position="441"/>
    </location>
</feature>
<dbReference type="InterPro" id="IPR050216">
    <property type="entry name" value="LRR_domain-containing"/>
</dbReference>
<dbReference type="PANTHER" id="PTHR48051:SF1">
    <property type="entry name" value="RAS SUPPRESSOR PROTEIN 1"/>
    <property type="match status" value="1"/>
</dbReference>
<keyword evidence="5" id="KW-0418">Kinase</keyword>
<dbReference type="GO" id="GO:0005524">
    <property type="term" value="F:ATP binding"/>
    <property type="evidence" value="ECO:0007669"/>
    <property type="project" value="UniProtKB-UniRule"/>
</dbReference>
<dbReference type="SUPFAM" id="SSF52058">
    <property type="entry name" value="L domain-like"/>
    <property type="match status" value="1"/>
</dbReference>
<reference evidence="5 6" key="1">
    <citation type="submission" date="2015-09" db="EMBL/GenBank/DDBJ databases">
        <title>Genome announcement of multiple Pseudomonas syringae strains.</title>
        <authorList>
            <person name="Thakur S."/>
            <person name="Wang P.W."/>
            <person name="Gong Y."/>
            <person name="Weir B.S."/>
            <person name="Guttman D.S."/>
        </authorList>
    </citation>
    <scope>NUCLEOTIDE SEQUENCE [LARGE SCALE GENOMIC DNA]</scope>
    <source>
        <strain evidence="5 6">ICMP3956</strain>
    </source>
</reference>
<accession>A0A0Q0B026</accession>
<dbReference type="Pfam" id="PF00560">
    <property type="entry name" value="LRR_1"/>
    <property type="match status" value="1"/>
</dbReference>
<dbReference type="PANTHER" id="PTHR48051">
    <property type="match status" value="1"/>
</dbReference>
<keyword evidence="5" id="KW-0808">Transferase</keyword>
<dbReference type="InterPro" id="IPR001611">
    <property type="entry name" value="Leu-rich_rpt"/>
</dbReference>
<keyword evidence="2" id="KW-0677">Repeat</keyword>
<dbReference type="PROSITE" id="PS00107">
    <property type="entry name" value="PROTEIN_KINASE_ATP"/>
    <property type="match status" value="1"/>
</dbReference>
<organism evidence="5 6">
    <name type="scientific">Pseudomonas syringae pv. primulae</name>
    <dbReference type="NCBI Taxonomy" id="251707"/>
    <lineage>
        <taxon>Bacteria</taxon>
        <taxon>Pseudomonadati</taxon>
        <taxon>Pseudomonadota</taxon>
        <taxon>Gammaproteobacteria</taxon>
        <taxon>Pseudomonadales</taxon>
        <taxon>Pseudomonadaceae</taxon>
        <taxon>Pseudomonas</taxon>
    </lineage>
</organism>
<dbReference type="InterPro" id="IPR001245">
    <property type="entry name" value="Ser-Thr/Tyr_kinase_cat_dom"/>
</dbReference>
<keyword evidence="3" id="KW-0067">ATP-binding</keyword>
<dbReference type="Pfam" id="PF07714">
    <property type="entry name" value="PK_Tyr_Ser-Thr"/>
    <property type="match status" value="1"/>
</dbReference>
<evidence type="ECO:0000256" key="3">
    <source>
        <dbReference type="PROSITE-ProRule" id="PRU10141"/>
    </source>
</evidence>
<dbReference type="GO" id="GO:0004672">
    <property type="term" value="F:protein kinase activity"/>
    <property type="evidence" value="ECO:0007669"/>
    <property type="project" value="InterPro"/>
</dbReference>
<dbReference type="InterPro" id="IPR000719">
    <property type="entry name" value="Prot_kinase_dom"/>
</dbReference>
<proteinExistence type="predicted"/>
<dbReference type="InterPro" id="IPR032675">
    <property type="entry name" value="LRR_dom_sf"/>
</dbReference>
<keyword evidence="1" id="KW-0433">Leucine-rich repeat</keyword>
<dbReference type="Gene3D" id="1.10.510.10">
    <property type="entry name" value="Transferase(Phosphotransferase) domain 1"/>
    <property type="match status" value="1"/>
</dbReference>
<dbReference type="Proteomes" id="UP000050562">
    <property type="component" value="Unassembled WGS sequence"/>
</dbReference>
<evidence type="ECO:0000313" key="5">
    <source>
        <dbReference type="EMBL" id="KPY39988.1"/>
    </source>
</evidence>
<dbReference type="InterPro" id="IPR011009">
    <property type="entry name" value="Kinase-like_dom_sf"/>
</dbReference>
<keyword evidence="3" id="KW-0547">Nucleotide-binding</keyword>
<sequence length="441" mass="48697">MKTEPTPMHTLADLRAGKLAGIRRLDLSCGLTEFPQEIFDLADTLEVLNLSGNALRDLPDDLHRLTRLHVLFGSDNAFTHLPECIGQCEQLRIIGFKANRIRQVSASALPPRLRWLILTDNCIESLPDELGRRPDLQKLMLAGNRLQSLPPTLADCHRLELIRIAANRLTELPEWLLQLPALAWLAFADNPLCPEHEALPVRQIPWQHLSLGQRLGEGASGVIQQAKWQDDGQAQTVAVKLYKGDVTSDGSPLNEMAVCIAAGRHAHLIEVLGQIAEHPEQQRGLVMELIAPDFRNLASPPSLDSCSRDIYDADTRFSLPELLRLATGIASVTAHLHVCGISHGDLYGHNILVQENGNCLLGDFGAASFHPSESAGQALQRLETRAFGILLGELLERCEPSAEDSQIREGLEQLQKSCIQPDCKRRPPLEEVCVKLQAWSA</sequence>
<dbReference type="InterPro" id="IPR017441">
    <property type="entry name" value="Protein_kinase_ATP_BS"/>
</dbReference>
<dbReference type="AlphaFoldDB" id="A0A0Q0B026"/>
<evidence type="ECO:0000256" key="1">
    <source>
        <dbReference type="ARBA" id="ARBA00022614"/>
    </source>
</evidence>
<evidence type="ECO:0000259" key="4">
    <source>
        <dbReference type="PROSITE" id="PS50011"/>
    </source>
</evidence>
<dbReference type="EMBL" id="LJRC01000047">
    <property type="protein sequence ID" value="KPY39988.1"/>
    <property type="molecule type" value="Genomic_DNA"/>
</dbReference>
<dbReference type="SMART" id="SM00364">
    <property type="entry name" value="LRR_BAC"/>
    <property type="match status" value="5"/>
</dbReference>
<evidence type="ECO:0000256" key="2">
    <source>
        <dbReference type="ARBA" id="ARBA00022737"/>
    </source>
</evidence>
<dbReference type="Pfam" id="PF13855">
    <property type="entry name" value="LRR_8"/>
    <property type="match status" value="1"/>
</dbReference>
<dbReference type="PROSITE" id="PS51450">
    <property type="entry name" value="LRR"/>
    <property type="match status" value="2"/>
</dbReference>
<dbReference type="GO" id="GO:0005737">
    <property type="term" value="C:cytoplasm"/>
    <property type="evidence" value="ECO:0007669"/>
    <property type="project" value="TreeGrafter"/>
</dbReference>
<protein>
    <submittedName>
        <fullName evidence="5">Protein kinase</fullName>
    </submittedName>
</protein>